<gene>
    <name evidence="1" type="ORF">DZC73_28320</name>
</gene>
<comment type="caution">
    <text evidence="1">The sequence shown here is derived from an EMBL/GenBank/DDBJ whole genome shotgun (WGS) entry which is preliminary data.</text>
</comment>
<protein>
    <submittedName>
        <fullName evidence="1">Anti-sigma factor</fullName>
    </submittedName>
</protein>
<dbReference type="AlphaFoldDB" id="A0A3N7HH82"/>
<evidence type="ECO:0000313" key="1">
    <source>
        <dbReference type="EMBL" id="RQP21394.1"/>
    </source>
</evidence>
<accession>A0A3N7HH82</accession>
<name>A0A3N7HH82_9BURK</name>
<organism evidence="1 2">
    <name type="scientific">Piscinibacter terrae</name>
    <dbReference type="NCBI Taxonomy" id="2496871"/>
    <lineage>
        <taxon>Bacteria</taxon>
        <taxon>Pseudomonadati</taxon>
        <taxon>Pseudomonadota</taxon>
        <taxon>Betaproteobacteria</taxon>
        <taxon>Burkholderiales</taxon>
        <taxon>Sphaerotilaceae</taxon>
        <taxon>Piscinibacter</taxon>
    </lineage>
</organism>
<dbReference type="OrthoDB" id="191790at2"/>
<dbReference type="RefSeq" id="WP_124543764.1">
    <property type="nucleotide sequence ID" value="NZ_QUSW01000011.1"/>
</dbReference>
<evidence type="ECO:0000313" key="2">
    <source>
        <dbReference type="Proteomes" id="UP000267464"/>
    </source>
</evidence>
<dbReference type="EMBL" id="QUSW01000011">
    <property type="protein sequence ID" value="RQP21394.1"/>
    <property type="molecule type" value="Genomic_DNA"/>
</dbReference>
<reference evidence="1 2" key="1">
    <citation type="submission" date="2018-08" db="EMBL/GenBank/DDBJ databases">
        <authorList>
            <person name="Khan S.A."/>
            <person name="Jeon C.O."/>
            <person name="Chun B.H."/>
            <person name="Jeong S.E."/>
        </authorList>
    </citation>
    <scope>NUCLEOTIDE SEQUENCE [LARGE SCALE GENOMIC DNA]</scope>
    <source>
        <strain evidence="1 2">S-16</strain>
    </source>
</reference>
<keyword evidence="2" id="KW-1185">Reference proteome</keyword>
<proteinExistence type="predicted"/>
<dbReference type="Proteomes" id="UP000267464">
    <property type="component" value="Unassembled WGS sequence"/>
</dbReference>
<sequence>MSSASFDPRELTAFVDGELDLPQQLALEERLAQEPALAARVDEIRQMRELVRGQASYHRAPAALRQRLLSSEKADAVLPPPSQPHSVLATSRAGLGWGLALLLAIAWGVSSLRPATQDPVLRDLVASHVRASMGERLIDVPSSDRHTVKPWLSSRLDYSPPVLDAAGPAVLAGARVDYAAGRPVAVLVYRQHQHVIDVFVWPAQEADSGVSVSSRDGLNVAHRVHGGMAWWAVSDIQPEELPALLSALGRAPAGMGDRGR</sequence>
<reference evidence="1 2" key="2">
    <citation type="submission" date="2018-12" db="EMBL/GenBank/DDBJ databases">
        <title>Rhizobacter gummiphilus sp. nov., a rubber-degrading bacterium isolated from the soil of a botanical garden in Japan.</title>
        <authorList>
            <person name="Shunsuke S.S."/>
        </authorList>
    </citation>
    <scope>NUCLEOTIDE SEQUENCE [LARGE SCALE GENOMIC DNA]</scope>
    <source>
        <strain evidence="1 2">S-16</strain>
    </source>
</reference>